<proteinExistence type="inferred from homology"/>
<dbReference type="SUPFAM" id="SSF111331">
    <property type="entry name" value="NAD kinase/diacylglycerol kinase-like"/>
    <property type="match status" value="1"/>
</dbReference>
<keyword evidence="5 10" id="KW-0418">Kinase</keyword>
<evidence type="ECO:0000256" key="4">
    <source>
        <dbReference type="ARBA" id="ARBA00022741"/>
    </source>
</evidence>
<dbReference type="AlphaFoldDB" id="A0A0U1DSL8"/>
<keyword evidence="7" id="KW-0443">Lipid metabolism</keyword>
<dbReference type="PANTHER" id="PTHR12358:SF106">
    <property type="entry name" value="LIPID KINASE YEGS"/>
    <property type="match status" value="1"/>
</dbReference>
<dbReference type="NCBIfam" id="NF008882">
    <property type="entry name" value="PRK11914.1"/>
    <property type="match status" value="1"/>
</dbReference>
<dbReference type="Pfam" id="PF19279">
    <property type="entry name" value="YegS_C"/>
    <property type="match status" value="1"/>
</dbReference>
<dbReference type="GO" id="GO:0005524">
    <property type="term" value="F:ATP binding"/>
    <property type="evidence" value="ECO:0007669"/>
    <property type="project" value="UniProtKB-KW"/>
</dbReference>
<comment type="similarity">
    <text evidence="2">Belongs to the diacylglycerol/lipid kinase family.</text>
</comment>
<keyword evidence="3" id="KW-0808">Transferase</keyword>
<dbReference type="PANTHER" id="PTHR12358">
    <property type="entry name" value="SPHINGOSINE KINASE"/>
    <property type="match status" value="1"/>
</dbReference>
<name>A0A0U1DSL8_9MYCO</name>
<evidence type="ECO:0000256" key="1">
    <source>
        <dbReference type="ARBA" id="ARBA00001946"/>
    </source>
</evidence>
<keyword evidence="7" id="KW-0594">Phospholipid biosynthesis</keyword>
<dbReference type="InterPro" id="IPR045540">
    <property type="entry name" value="YegS/DAGK_C"/>
</dbReference>
<evidence type="ECO:0000313" key="11">
    <source>
        <dbReference type="Proteomes" id="UP000182227"/>
    </source>
</evidence>
<feature type="domain" description="DAGKc" evidence="9">
    <location>
        <begin position="1"/>
        <end position="131"/>
    </location>
</feature>
<dbReference type="EMBL" id="CTEF01000004">
    <property type="protein sequence ID" value="CQD21310.1"/>
    <property type="molecule type" value="Genomic_DNA"/>
</dbReference>
<dbReference type="Proteomes" id="UP000182227">
    <property type="component" value="Unassembled WGS sequence"/>
</dbReference>
<dbReference type="InterPro" id="IPR001206">
    <property type="entry name" value="Diacylglycerol_kinase_cat_dom"/>
</dbReference>
<dbReference type="InterPro" id="IPR016064">
    <property type="entry name" value="NAD/diacylglycerol_kinase_sf"/>
</dbReference>
<dbReference type="GO" id="GO:0005886">
    <property type="term" value="C:plasma membrane"/>
    <property type="evidence" value="ECO:0007669"/>
    <property type="project" value="TreeGrafter"/>
</dbReference>
<gene>
    <name evidence="10" type="ORF">BN970_04963</name>
</gene>
<dbReference type="InterPro" id="IPR050187">
    <property type="entry name" value="Lipid_Phosphate_FormReg"/>
</dbReference>
<dbReference type="GO" id="GO:0004143">
    <property type="term" value="F:ATP-dependent diacylglycerol kinase activity"/>
    <property type="evidence" value="ECO:0007669"/>
    <property type="project" value="TreeGrafter"/>
</dbReference>
<evidence type="ECO:0000256" key="7">
    <source>
        <dbReference type="ARBA" id="ARBA00023209"/>
    </source>
</evidence>
<protein>
    <submittedName>
        <fullName evidence="10">Diacylglycerol kinase</fullName>
    </submittedName>
</protein>
<keyword evidence="7" id="KW-0444">Lipid biosynthesis</keyword>
<dbReference type="Gene3D" id="3.40.50.10330">
    <property type="entry name" value="Probable inorganic polyphosphate/atp-NAD kinase, domain 1"/>
    <property type="match status" value="1"/>
</dbReference>
<comment type="cofactor">
    <cofactor evidence="1">
        <name>Mg(2+)</name>
        <dbReference type="ChEBI" id="CHEBI:18420"/>
    </cofactor>
</comment>
<keyword evidence="6" id="KW-0067">ATP-binding</keyword>
<evidence type="ECO:0000256" key="2">
    <source>
        <dbReference type="ARBA" id="ARBA00005983"/>
    </source>
</evidence>
<sequence length="317" mass="34153">MNRVTVLTNPMSGHGNAPHAAERAVAQLQRRGIDVCAIVGTDAAHARRLVDEAPRPRQPTTLVVVGVDGVISLALQALATGDVPLGIVPAGTGNDHAREYHLPTGDPEAAADVIAEGYTETVDLGRIEDAAGAVKWFGTVMAAGFDSLVSDRTNRMRWPHGRMRYNIAMLAEISKLRLLPFRLTFDDEPEIRTELTLAAFGNTRSYGGGMLICPGADHADGLLDVTMITSASRTRLIRLFPTVFKAPMSISRGDHQARQVDPRRMPGDQRLRRRRFRPFGAGHGVSGARGAATAGAHTILNELDHAVAGLTALRQKR</sequence>
<evidence type="ECO:0000256" key="3">
    <source>
        <dbReference type="ARBA" id="ARBA00022679"/>
    </source>
</evidence>
<dbReference type="Pfam" id="PF00781">
    <property type="entry name" value="DAGK_cat"/>
    <property type="match status" value="1"/>
</dbReference>
<evidence type="ECO:0000259" key="9">
    <source>
        <dbReference type="PROSITE" id="PS50146"/>
    </source>
</evidence>
<keyword evidence="4" id="KW-0547">Nucleotide-binding</keyword>
<dbReference type="Gene3D" id="2.60.200.40">
    <property type="match status" value="1"/>
</dbReference>
<evidence type="ECO:0000256" key="8">
    <source>
        <dbReference type="ARBA" id="ARBA00023264"/>
    </source>
</evidence>
<accession>A0A0U1DSL8</accession>
<dbReference type="InterPro" id="IPR017438">
    <property type="entry name" value="ATP-NAD_kinase_N"/>
</dbReference>
<keyword evidence="8" id="KW-1208">Phospholipid metabolism</keyword>
<reference evidence="10 11" key="1">
    <citation type="submission" date="2015-03" db="EMBL/GenBank/DDBJ databases">
        <authorList>
            <person name="Murphy D."/>
        </authorList>
    </citation>
    <scope>NUCLEOTIDE SEQUENCE [LARGE SCALE GENOMIC DNA]</scope>
    <source>
        <strain evidence="10 11">D16</strain>
    </source>
</reference>
<dbReference type="GO" id="GO:0008654">
    <property type="term" value="P:phospholipid biosynthetic process"/>
    <property type="evidence" value="ECO:0007669"/>
    <property type="project" value="UniProtKB-KW"/>
</dbReference>
<evidence type="ECO:0000256" key="5">
    <source>
        <dbReference type="ARBA" id="ARBA00022777"/>
    </source>
</evidence>
<evidence type="ECO:0000256" key="6">
    <source>
        <dbReference type="ARBA" id="ARBA00022840"/>
    </source>
</evidence>
<dbReference type="PROSITE" id="PS50146">
    <property type="entry name" value="DAGK"/>
    <property type="match status" value="1"/>
</dbReference>
<evidence type="ECO:0000313" key="10">
    <source>
        <dbReference type="EMBL" id="CQD21310.1"/>
    </source>
</evidence>
<organism evidence="10 11">
    <name type="scientific">Mycolicibacterium conceptionense</name>
    <dbReference type="NCBI Taxonomy" id="451644"/>
    <lineage>
        <taxon>Bacteria</taxon>
        <taxon>Bacillati</taxon>
        <taxon>Actinomycetota</taxon>
        <taxon>Actinomycetes</taxon>
        <taxon>Mycobacteriales</taxon>
        <taxon>Mycobacteriaceae</taxon>
        <taxon>Mycolicibacterium</taxon>
    </lineage>
</organism>
<dbReference type="SMART" id="SM00046">
    <property type="entry name" value="DAGKc"/>
    <property type="match status" value="1"/>
</dbReference>